<accession>A0A1S4BNS2</accession>
<dbReference type="OrthoDB" id="1667576at2759"/>
<name>A0A1S4BNS2_TOBAC</name>
<evidence type="ECO:0000313" key="2">
    <source>
        <dbReference type="RefSeq" id="XP_016490504.1"/>
    </source>
</evidence>
<dbReference type="AlphaFoldDB" id="A0A1S4BNS2"/>
<keyword evidence="1" id="KW-0472">Membrane</keyword>
<dbReference type="PANTHER" id="PTHR38225:SF4">
    <property type="entry name" value="PROTEIN, PUTATIVE-RELATED"/>
    <property type="match status" value="1"/>
</dbReference>
<reference evidence="2" key="1">
    <citation type="submission" date="2025-08" db="UniProtKB">
        <authorList>
            <consortium name="RefSeq"/>
        </authorList>
    </citation>
    <scope>IDENTIFICATION</scope>
</reference>
<organism evidence="2">
    <name type="scientific">Nicotiana tabacum</name>
    <name type="common">Common tobacco</name>
    <dbReference type="NCBI Taxonomy" id="4097"/>
    <lineage>
        <taxon>Eukaryota</taxon>
        <taxon>Viridiplantae</taxon>
        <taxon>Streptophyta</taxon>
        <taxon>Embryophyta</taxon>
        <taxon>Tracheophyta</taxon>
        <taxon>Spermatophyta</taxon>
        <taxon>Magnoliopsida</taxon>
        <taxon>eudicotyledons</taxon>
        <taxon>Gunneridae</taxon>
        <taxon>Pentapetalae</taxon>
        <taxon>asterids</taxon>
        <taxon>lamiids</taxon>
        <taxon>Solanales</taxon>
        <taxon>Solanaceae</taxon>
        <taxon>Nicotianoideae</taxon>
        <taxon>Nicotianeae</taxon>
        <taxon>Nicotiana</taxon>
    </lineage>
</organism>
<dbReference type="PaxDb" id="4097-A0A1S4BNS2"/>
<keyword evidence="1" id="KW-0812">Transmembrane</keyword>
<dbReference type="PANTHER" id="PTHR38225">
    <property type="entry name" value="PROTEIN, PUTATIVE-RELATED"/>
    <property type="match status" value="1"/>
</dbReference>
<feature type="transmembrane region" description="Helical" evidence="1">
    <location>
        <begin position="140"/>
        <end position="163"/>
    </location>
</feature>
<protein>
    <submittedName>
        <fullName evidence="2">Uncharacterized protein</fullName>
    </submittedName>
</protein>
<dbReference type="KEGG" id="nta:107810264"/>
<sequence length="186" mass="21499">MASAVVNFPAIIMSSSKYRSHQKLLQVRAQGYEDEGKSRHVVDANLQVLRGRIEEVKIKERLERCLTCEQGWNYTVTTTTTTASLYNGKIKCNKELDYISQCVQLFWMVGWTAGFTIFGCTFCIYLYFPTYSFKSLHIILMRFICVNYVLVKLEFTFPLPLLYPLWLGHLNPFIDVSITILSYSST</sequence>
<proteinExistence type="predicted"/>
<gene>
    <name evidence="2" type="primary">LOC107810264</name>
</gene>
<dbReference type="OMA" id="TCEQGWN"/>
<evidence type="ECO:0000256" key="1">
    <source>
        <dbReference type="SAM" id="Phobius"/>
    </source>
</evidence>
<dbReference type="RefSeq" id="XP_016490504.1">
    <property type="nucleotide sequence ID" value="XM_016635018.1"/>
</dbReference>
<keyword evidence="1" id="KW-1133">Transmembrane helix</keyword>
<feature type="transmembrane region" description="Helical" evidence="1">
    <location>
        <begin position="105"/>
        <end position="128"/>
    </location>
</feature>